<dbReference type="InterPro" id="IPR029058">
    <property type="entry name" value="AB_hydrolase_fold"/>
</dbReference>
<evidence type="ECO:0000313" key="2">
    <source>
        <dbReference type="EMBL" id="EFC41921.1"/>
    </source>
</evidence>
<dbReference type="RefSeq" id="XP_002674665.1">
    <property type="nucleotide sequence ID" value="XM_002674619.1"/>
</dbReference>
<dbReference type="KEGG" id="ngr:NAEGRDRAFT_70349"/>
<dbReference type="eggNOG" id="KOG1552">
    <property type="taxonomic scope" value="Eukaryota"/>
</dbReference>
<organism evidence="3">
    <name type="scientific">Naegleria gruberi</name>
    <name type="common">Amoeba</name>
    <dbReference type="NCBI Taxonomy" id="5762"/>
    <lineage>
        <taxon>Eukaryota</taxon>
        <taxon>Discoba</taxon>
        <taxon>Heterolobosea</taxon>
        <taxon>Tetramitia</taxon>
        <taxon>Eutetramitia</taxon>
        <taxon>Vahlkampfiidae</taxon>
        <taxon>Naegleria</taxon>
    </lineage>
</organism>
<dbReference type="VEuPathDB" id="AmoebaDB:NAEGRDRAFT_70349"/>
<dbReference type="PANTHER" id="PTHR12277:SF81">
    <property type="entry name" value="PROTEIN ABHD13"/>
    <property type="match status" value="1"/>
</dbReference>
<dbReference type="GO" id="GO:0008236">
    <property type="term" value="F:serine-type peptidase activity"/>
    <property type="evidence" value="ECO:0007669"/>
    <property type="project" value="InterPro"/>
</dbReference>
<dbReference type="GO" id="GO:0006508">
    <property type="term" value="P:proteolysis"/>
    <property type="evidence" value="ECO:0007669"/>
    <property type="project" value="InterPro"/>
</dbReference>
<dbReference type="GeneID" id="8851338"/>
<dbReference type="InterPro" id="IPR022742">
    <property type="entry name" value="Hydrolase_4"/>
</dbReference>
<dbReference type="SUPFAM" id="SSF53474">
    <property type="entry name" value="alpha/beta-Hydrolases"/>
    <property type="match status" value="1"/>
</dbReference>
<dbReference type="OMA" id="AGHNNCE"/>
<gene>
    <name evidence="2" type="ORF">NAEGRDRAFT_70349</name>
</gene>
<dbReference type="Gene3D" id="3.40.50.1820">
    <property type="entry name" value="alpha/beta hydrolase"/>
    <property type="match status" value="1"/>
</dbReference>
<dbReference type="InParanoid" id="D2VN27"/>
<evidence type="ECO:0000313" key="3">
    <source>
        <dbReference type="Proteomes" id="UP000006671"/>
    </source>
</evidence>
<name>D2VN27_NAEGR</name>
<feature type="domain" description="Serine aminopeptidase S33" evidence="1">
    <location>
        <begin position="73"/>
        <end position="186"/>
    </location>
</feature>
<dbReference type="PANTHER" id="PTHR12277">
    <property type="entry name" value="ALPHA/BETA HYDROLASE DOMAIN-CONTAINING PROTEIN"/>
    <property type="match status" value="1"/>
</dbReference>
<dbReference type="Proteomes" id="UP000006671">
    <property type="component" value="Unassembled WGS sequence"/>
</dbReference>
<dbReference type="STRING" id="5762.D2VN27"/>
<dbReference type="OrthoDB" id="29964at2759"/>
<proteinExistence type="predicted"/>
<dbReference type="AlphaFoldDB" id="D2VN27"/>
<reference evidence="2 3" key="1">
    <citation type="journal article" date="2010" name="Cell">
        <title>The genome of Naegleria gruberi illuminates early eukaryotic versatility.</title>
        <authorList>
            <person name="Fritz-Laylin L.K."/>
            <person name="Prochnik S.E."/>
            <person name="Ginger M.L."/>
            <person name="Dacks J.B."/>
            <person name="Carpenter M.L."/>
            <person name="Field M.C."/>
            <person name="Kuo A."/>
            <person name="Paredez A."/>
            <person name="Chapman J."/>
            <person name="Pham J."/>
            <person name="Shu S."/>
            <person name="Neupane R."/>
            <person name="Cipriano M."/>
            <person name="Mancuso J."/>
            <person name="Tu H."/>
            <person name="Salamov A."/>
            <person name="Lindquist E."/>
            <person name="Shapiro H."/>
            <person name="Lucas S."/>
            <person name="Grigoriev I.V."/>
            <person name="Cande W.Z."/>
            <person name="Fulton C."/>
            <person name="Rokhsar D.S."/>
            <person name="Dawson S.C."/>
        </authorList>
    </citation>
    <scope>NUCLEOTIDE SEQUENCE [LARGE SCALE GENOMIC DNA]</scope>
    <source>
        <strain evidence="2 3">NEG-M</strain>
    </source>
</reference>
<accession>D2VN27</accession>
<evidence type="ECO:0000259" key="1">
    <source>
        <dbReference type="Pfam" id="PF12146"/>
    </source>
</evidence>
<dbReference type="Pfam" id="PF12146">
    <property type="entry name" value="Hydrolase_4"/>
    <property type="match status" value="1"/>
</dbReference>
<protein>
    <submittedName>
        <fullName evidence="2">Predicted protein</fullName>
    </submittedName>
</protein>
<dbReference type="EMBL" id="GG738883">
    <property type="protein sequence ID" value="EFC41921.1"/>
    <property type="molecule type" value="Genomic_DNA"/>
</dbReference>
<sequence length="314" mass="35927">MIPIDYIVFRPPNPASYLPPDSECTNVVNEDLKSTFYITPDCIKDFDPFDNFLNDSKEESQRLSAFHCVYPGAKTTILYSHGNAEDIGQLKKWMIYLSRYLKCNTIAYDYQGYGCSNNTPTEKHFFSDIRLAFKFLTDCKIVPTEEIIIYGRSIGSGPTTDLFKECVEKRIKIKGMVLQSPLLSAVKTKFNAFTVPDFFISDMMKNEEKMASICNYSFLKNIPILIFHGRKDVVVPYEHGYTLYKIASSKLNPNEKSCSRFVSLPDAGHNNCESLYFEDMMYEIKKFILDRNEEQLASEGSLVEKPSVVTETSN</sequence>
<keyword evidence="3" id="KW-1185">Reference proteome</keyword>